<accession>A0ABW4ASJ1</accession>
<dbReference type="InterPro" id="IPR036388">
    <property type="entry name" value="WH-like_DNA-bd_sf"/>
</dbReference>
<dbReference type="SUPFAM" id="SSF52172">
    <property type="entry name" value="CheY-like"/>
    <property type="match status" value="1"/>
</dbReference>
<evidence type="ECO:0000256" key="5">
    <source>
        <dbReference type="PROSITE-ProRule" id="PRU01091"/>
    </source>
</evidence>
<keyword evidence="2 5" id="KW-0238">DNA-binding</keyword>
<dbReference type="SUPFAM" id="SSF46894">
    <property type="entry name" value="C-terminal effector domain of the bipartite response regulators"/>
    <property type="match status" value="1"/>
</dbReference>
<dbReference type="Proteomes" id="UP001597183">
    <property type="component" value="Unassembled WGS sequence"/>
</dbReference>
<dbReference type="InterPro" id="IPR001867">
    <property type="entry name" value="OmpR/PhoB-type_DNA-bd"/>
</dbReference>
<organism evidence="8 9">
    <name type="scientific">Actinoplanes sichuanensis</name>
    <dbReference type="NCBI Taxonomy" id="512349"/>
    <lineage>
        <taxon>Bacteria</taxon>
        <taxon>Bacillati</taxon>
        <taxon>Actinomycetota</taxon>
        <taxon>Actinomycetes</taxon>
        <taxon>Micromonosporales</taxon>
        <taxon>Micromonosporaceae</taxon>
        <taxon>Actinoplanes</taxon>
    </lineage>
</organism>
<keyword evidence="1" id="KW-0805">Transcription regulation</keyword>
<evidence type="ECO:0000313" key="8">
    <source>
        <dbReference type="EMBL" id="MFD1373146.1"/>
    </source>
</evidence>
<evidence type="ECO:0000259" key="7">
    <source>
        <dbReference type="PROSITE" id="PS51755"/>
    </source>
</evidence>
<keyword evidence="9" id="KW-1185">Reference proteome</keyword>
<dbReference type="SMART" id="SM00862">
    <property type="entry name" value="Trans_reg_C"/>
    <property type="match status" value="1"/>
</dbReference>
<protein>
    <submittedName>
        <fullName evidence="8">Response regulator transcription factor</fullName>
    </submittedName>
</protein>
<dbReference type="InterPro" id="IPR039420">
    <property type="entry name" value="WalR-like"/>
</dbReference>
<gene>
    <name evidence="8" type="ORF">ACFQ5G_48125</name>
</gene>
<dbReference type="EMBL" id="JBHTMK010000064">
    <property type="protein sequence ID" value="MFD1373146.1"/>
    <property type="molecule type" value="Genomic_DNA"/>
</dbReference>
<dbReference type="InterPro" id="IPR016032">
    <property type="entry name" value="Sig_transdc_resp-reg_C-effctor"/>
</dbReference>
<evidence type="ECO:0000256" key="4">
    <source>
        <dbReference type="PROSITE-ProRule" id="PRU00169"/>
    </source>
</evidence>
<evidence type="ECO:0000313" key="9">
    <source>
        <dbReference type="Proteomes" id="UP001597183"/>
    </source>
</evidence>
<feature type="modified residue" description="4-aspartylphosphate" evidence="4">
    <location>
        <position position="63"/>
    </location>
</feature>
<feature type="domain" description="Response regulatory" evidence="6">
    <location>
        <begin position="14"/>
        <end position="126"/>
    </location>
</feature>
<evidence type="ECO:0000259" key="6">
    <source>
        <dbReference type="PROSITE" id="PS50110"/>
    </source>
</evidence>
<evidence type="ECO:0000256" key="2">
    <source>
        <dbReference type="ARBA" id="ARBA00023125"/>
    </source>
</evidence>
<dbReference type="CDD" id="cd00383">
    <property type="entry name" value="trans_reg_C"/>
    <property type="match status" value="1"/>
</dbReference>
<reference evidence="9" key="1">
    <citation type="journal article" date="2019" name="Int. J. Syst. Evol. Microbiol.">
        <title>The Global Catalogue of Microorganisms (GCM) 10K type strain sequencing project: providing services to taxonomists for standard genome sequencing and annotation.</title>
        <authorList>
            <consortium name="The Broad Institute Genomics Platform"/>
            <consortium name="The Broad Institute Genome Sequencing Center for Infectious Disease"/>
            <person name="Wu L."/>
            <person name="Ma J."/>
        </authorList>
    </citation>
    <scope>NUCLEOTIDE SEQUENCE [LARGE SCALE GENOMIC DNA]</scope>
    <source>
        <strain evidence="9">CCM 7526</strain>
    </source>
</reference>
<comment type="caution">
    <text evidence="8">The sequence shown here is derived from an EMBL/GenBank/DDBJ whole genome shotgun (WGS) entry which is preliminary data.</text>
</comment>
<dbReference type="SMART" id="SM00448">
    <property type="entry name" value="REC"/>
    <property type="match status" value="1"/>
</dbReference>
<keyword evidence="4" id="KW-0597">Phosphoprotein</keyword>
<dbReference type="Pfam" id="PF00486">
    <property type="entry name" value="Trans_reg_C"/>
    <property type="match status" value="1"/>
</dbReference>
<dbReference type="Pfam" id="PF00072">
    <property type="entry name" value="Response_reg"/>
    <property type="match status" value="1"/>
</dbReference>
<dbReference type="PROSITE" id="PS51755">
    <property type="entry name" value="OMPR_PHOB"/>
    <property type="match status" value="1"/>
</dbReference>
<dbReference type="PROSITE" id="PS50110">
    <property type="entry name" value="RESPONSE_REGULATORY"/>
    <property type="match status" value="1"/>
</dbReference>
<dbReference type="PANTHER" id="PTHR48111">
    <property type="entry name" value="REGULATOR OF RPOS"/>
    <property type="match status" value="1"/>
</dbReference>
<evidence type="ECO:0000256" key="3">
    <source>
        <dbReference type="ARBA" id="ARBA00023163"/>
    </source>
</evidence>
<feature type="DNA-binding region" description="OmpR/PhoB-type" evidence="5">
    <location>
        <begin position="133"/>
        <end position="228"/>
    </location>
</feature>
<feature type="domain" description="OmpR/PhoB-type" evidence="7">
    <location>
        <begin position="133"/>
        <end position="228"/>
    </location>
</feature>
<evidence type="ECO:0000256" key="1">
    <source>
        <dbReference type="ARBA" id="ARBA00023015"/>
    </source>
</evidence>
<dbReference type="InterPro" id="IPR001789">
    <property type="entry name" value="Sig_transdc_resp-reg_receiver"/>
</dbReference>
<proteinExistence type="predicted"/>
<name>A0ABW4ASJ1_9ACTN</name>
<keyword evidence="3" id="KW-0804">Transcription</keyword>
<dbReference type="PANTHER" id="PTHR48111:SF67">
    <property type="entry name" value="TRANSCRIPTIONAL REGULATORY PROTEIN TCTD"/>
    <property type="match status" value="1"/>
</dbReference>
<dbReference type="Gene3D" id="1.10.10.10">
    <property type="entry name" value="Winged helix-like DNA-binding domain superfamily/Winged helix DNA-binding domain"/>
    <property type="match status" value="1"/>
</dbReference>
<dbReference type="Gene3D" id="3.40.50.2300">
    <property type="match status" value="1"/>
</dbReference>
<sequence>MAVVETMRTGREARLLVVAPDADVRGSLSVQLSVAGYLVTSAATGSAALQLIDQHQVDLIVVDVAIPDLMALAQDRPTFAERPPVLCVTACEFLGTLIPVLGVEVEDYVTKPLRSAELLARVQVLLRDRSPRPAVLEHHDLRLDEIACQVWRGGRPLELTAAEYRLLRHLMLNPGRVLSKDQLAWQVWSESRGDNAIERLLSRLRQKVDATPPALLRTHRGFGYSLGAGV</sequence>
<dbReference type="RefSeq" id="WP_317796888.1">
    <property type="nucleotide sequence ID" value="NZ_AP028461.1"/>
</dbReference>
<dbReference type="InterPro" id="IPR011006">
    <property type="entry name" value="CheY-like_superfamily"/>
</dbReference>